<keyword evidence="3" id="KW-0175">Coiled coil</keyword>
<organism evidence="7 8">
    <name type="scientific">Exaiptasia diaphana</name>
    <name type="common">Tropical sea anemone</name>
    <name type="synonym">Aiptasia pulchella</name>
    <dbReference type="NCBI Taxonomy" id="2652724"/>
    <lineage>
        <taxon>Eukaryota</taxon>
        <taxon>Metazoa</taxon>
        <taxon>Cnidaria</taxon>
        <taxon>Anthozoa</taxon>
        <taxon>Hexacorallia</taxon>
        <taxon>Actiniaria</taxon>
        <taxon>Aiptasiidae</taxon>
        <taxon>Exaiptasia</taxon>
    </lineage>
</organism>
<evidence type="ECO:0000259" key="6">
    <source>
        <dbReference type="Pfam" id="PF13613"/>
    </source>
</evidence>
<dbReference type="Proteomes" id="UP000887567">
    <property type="component" value="Unplaced"/>
</dbReference>
<evidence type="ECO:0000256" key="3">
    <source>
        <dbReference type="SAM" id="Coils"/>
    </source>
</evidence>
<comment type="cofactor">
    <cofactor evidence="1">
        <name>a divalent metal cation</name>
        <dbReference type="ChEBI" id="CHEBI:60240"/>
    </cofactor>
</comment>
<sequence>MPRCAVLAAITIRDIKKTQGNHASQDKDISSSQALQVEEHPLSNVTQVEESTPIQTPQVQEPSLSTIEECLREIDRLKSVIHEKDKQIDELKSKHNFGVHSIKNSDDMVKVYTGLSSYSLFSWLFDEVKEPAKNMTYYRGENSNTDKQYQVNNKNKPGPKRKLLLEDELLILLIKLRHNLNVDLIAAMFNVSTSLISVTITTWLSLLALELKPLIYWPPREELLRWYPDCFKRYGDNVCAVIDASEVQTERPSMTNINSILYSNYKQRHTFKVLVACTPGGSISFISEAAGGDMSDVELVRKS</sequence>
<keyword evidence="8" id="KW-1185">Reference proteome</keyword>
<proteinExistence type="predicted"/>
<evidence type="ECO:0000256" key="1">
    <source>
        <dbReference type="ARBA" id="ARBA00001968"/>
    </source>
</evidence>
<name>A0A913YJC3_EXADI</name>
<dbReference type="AlphaFoldDB" id="A0A913YJC3"/>
<feature type="domain" description="Transposase Helix-turn-helix" evidence="6">
    <location>
        <begin position="161"/>
        <end position="213"/>
    </location>
</feature>
<evidence type="ECO:0000256" key="2">
    <source>
        <dbReference type="ARBA" id="ARBA00022723"/>
    </source>
</evidence>
<dbReference type="GeneID" id="110238116"/>
<dbReference type="RefSeq" id="XP_028514597.1">
    <property type="nucleotide sequence ID" value="XM_028658796.1"/>
</dbReference>
<evidence type="ECO:0000313" key="7">
    <source>
        <dbReference type="EnsemblMetazoa" id="XP_028514597.1"/>
    </source>
</evidence>
<evidence type="ECO:0000313" key="8">
    <source>
        <dbReference type="Proteomes" id="UP000887567"/>
    </source>
</evidence>
<dbReference type="PANTHER" id="PTHR23080">
    <property type="entry name" value="THAP DOMAIN PROTEIN"/>
    <property type="match status" value="1"/>
</dbReference>
<accession>A0A913YJC3</accession>
<evidence type="ECO:0000256" key="4">
    <source>
        <dbReference type="SAM" id="MobiDB-lite"/>
    </source>
</evidence>
<keyword evidence="2" id="KW-0479">Metal-binding</keyword>
<dbReference type="OMA" id="PLTHACQ"/>
<feature type="region of interest" description="Disordered" evidence="4">
    <location>
        <begin position="42"/>
        <end position="62"/>
    </location>
</feature>
<dbReference type="GO" id="GO:0046872">
    <property type="term" value="F:metal ion binding"/>
    <property type="evidence" value="ECO:0007669"/>
    <property type="project" value="UniProtKB-KW"/>
</dbReference>
<dbReference type="EnsemblMetazoa" id="XM_028658796.1">
    <property type="protein sequence ID" value="XP_028514597.1"/>
    <property type="gene ID" value="LOC110238116"/>
</dbReference>
<dbReference type="Pfam" id="PF13613">
    <property type="entry name" value="HTH_Tnp_4"/>
    <property type="match status" value="1"/>
</dbReference>
<feature type="compositionally biased region" description="Polar residues" evidence="4">
    <location>
        <begin position="43"/>
        <end position="62"/>
    </location>
</feature>
<dbReference type="KEGG" id="epa:110238116"/>
<dbReference type="InterPro" id="IPR027806">
    <property type="entry name" value="HARBI1_dom"/>
</dbReference>
<reference evidence="7" key="1">
    <citation type="submission" date="2022-11" db="UniProtKB">
        <authorList>
            <consortium name="EnsemblMetazoa"/>
        </authorList>
    </citation>
    <scope>IDENTIFICATION</scope>
</reference>
<protein>
    <recommendedName>
        <fullName evidence="9">Transposase</fullName>
    </recommendedName>
</protein>
<dbReference type="OrthoDB" id="7331812at2759"/>
<dbReference type="Pfam" id="PF13359">
    <property type="entry name" value="DDE_Tnp_4"/>
    <property type="match status" value="1"/>
</dbReference>
<evidence type="ECO:0000259" key="5">
    <source>
        <dbReference type="Pfam" id="PF13359"/>
    </source>
</evidence>
<evidence type="ECO:0008006" key="9">
    <source>
        <dbReference type="Google" id="ProtNLM"/>
    </source>
</evidence>
<feature type="domain" description="DDE Tnp4" evidence="5">
    <location>
        <begin position="242"/>
        <end position="303"/>
    </location>
</feature>
<dbReference type="InterPro" id="IPR027805">
    <property type="entry name" value="Transposase_HTH_dom"/>
</dbReference>
<dbReference type="PANTHER" id="PTHR23080:SF143">
    <property type="entry name" value="SI:DKEY-56D12.4"/>
    <property type="match status" value="1"/>
</dbReference>
<feature type="coiled-coil region" evidence="3">
    <location>
        <begin position="67"/>
        <end position="94"/>
    </location>
</feature>